<reference evidence="2 3" key="1">
    <citation type="submission" date="2021-06" db="EMBL/GenBank/DDBJ databases">
        <authorList>
            <person name="Palmer J.M."/>
        </authorList>
    </citation>
    <scope>NUCLEOTIDE SEQUENCE [LARGE SCALE GENOMIC DNA]</scope>
    <source>
        <strain evidence="2 3">XC_2019</strain>
        <tissue evidence="2">Muscle</tissue>
    </source>
</reference>
<evidence type="ECO:0000256" key="1">
    <source>
        <dbReference type="SAM" id="Phobius"/>
    </source>
</evidence>
<sequence length="151" mass="17588">MQKEGTGTKDQKKTCRQIIKKRPESKKTCKTELKHQQWSSSTILADPFKNALRHAQCDFFRRFVGILLCVVKVALRTTSMSVFVNLPCHRSPNVFNWTVTFFKWALYTAEVLLKVIIEQSRWMPTATSHHIQPLFFTPAQPEDVLFKMTNK</sequence>
<comment type="caution">
    <text evidence="2">The sequence shown here is derived from an EMBL/GenBank/DDBJ whole genome shotgun (WGS) entry which is preliminary data.</text>
</comment>
<protein>
    <submittedName>
        <fullName evidence="2">Uncharacterized protein</fullName>
    </submittedName>
</protein>
<keyword evidence="1" id="KW-0472">Membrane</keyword>
<dbReference type="Proteomes" id="UP001434883">
    <property type="component" value="Unassembled WGS sequence"/>
</dbReference>
<feature type="transmembrane region" description="Helical" evidence="1">
    <location>
        <begin position="59"/>
        <end position="75"/>
    </location>
</feature>
<evidence type="ECO:0000313" key="3">
    <source>
        <dbReference type="Proteomes" id="UP001434883"/>
    </source>
</evidence>
<dbReference type="EMBL" id="JAHRIN010001293">
    <property type="protein sequence ID" value="MEQ2191817.1"/>
    <property type="molecule type" value="Genomic_DNA"/>
</dbReference>
<feature type="transmembrane region" description="Helical" evidence="1">
    <location>
        <begin position="95"/>
        <end position="113"/>
    </location>
</feature>
<organism evidence="2 3">
    <name type="scientific">Xenoophorus captivus</name>
    <dbReference type="NCBI Taxonomy" id="1517983"/>
    <lineage>
        <taxon>Eukaryota</taxon>
        <taxon>Metazoa</taxon>
        <taxon>Chordata</taxon>
        <taxon>Craniata</taxon>
        <taxon>Vertebrata</taxon>
        <taxon>Euteleostomi</taxon>
        <taxon>Actinopterygii</taxon>
        <taxon>Neopterygii</taxon>
        <taxon>Teleostei</taxon>
        <taxon>Neoteleostei</taxon>
        <taxon>Acanthomorphata</taxon>
        <taxon>Ovalentaria</taxon>
        <taxon>Atherinomorphae</taxon>
        <taxon>Cyprinodontiformes</taxon>
        <taxon>Goodeidae</taxon>
        <taxon>Xenoophorus</taxon>
    </lineage>
</organism>
<accession>A0ABV0Q8F6</accession>
<keyword evidence="1" id="KW-1133">Transmembrane helix</keyword>
<proteinExistence type="predicted"/>
<gene>
    <name evidence="2" type="ORF">XENOCAPTIV_002880</name>
</gene>
<evidence type="ECO:0000313" key="2">
    <source>
        <dbReference type="EMBL" id="MEQ2191817.1"/>
    </source>
</evidence>
<keyword evidence="1" id="KW-0812">Transmembrane</keyword>
<keyword evidence="3" id="KW-1185">Reference proteome</keyword>
<name>A0ABV0Q8F6_9TELE</name>